<comment type="caution">
    <text evidence="1">The sequence shown here is derived from an EMBL/GenBank/DDBJ whole genome shotgun (WGS) entry which is preliminary data.</text>
</comment>
<dbReference type="EMBL" id="JACTVA010000112">
    <property type="protein sequence ID" value="MBC9210145.1"/>
    <property type="molecule type" value="Genomic_DNA"/>
</dbReference>
<evidence type="ECO:0000313" key="2">
    <source>
        <dbReference type="Proteomes" id="UP000626026"/>
    </source>
</evidence>
<accession>A0ABR7RW20</accession>
<dbReference type="RefSeq" id="WP_187787251.1">
    <property type="nucleotide sequence ID" value="NZ_JACTVA010000112.1"/>
</dbReference>
<keyword evidence="2" id="KW-1185">Reference proteome</keyword>
<reference evidence="1 2" key="1">
    <citation type="journal article" date="2013" name="Int. J. Syst. Evol. Microbiol.">
        <title>Roseomonas aerophila sp. nov., isolated from air.</title>
        <authorList>
            <person name="Kim S.J."/>
            <person name="Weon H.Y."/>
            <person name="Ahn J.H."/>
            <person name="Hong S.B."/>
            <person name="Seok S.J."/>
            <person name="Whang K.S."/>
            <person name="Kwon S.W."/>
        </authorList>
    </citation>
    <scope>NUCLEOTIDE SEQUENCE [LARGE SCALE GENOMIC DNA]</scope>
    <source>
        <strain evidence="1 2">NBRC 108923</strain>
    </source>
</reference>
<sequence>MIEAPIEPPARARQELIDLWASLSFSGRKAILTAARLTAMEEGKLPEGQSAIVQDAEVSCG</sequence>
<proteinExistence type="predicted"/>
<evidence type="ECO:0000313" key="1">
    <source>
        <dbReference type="EMBL" id="MBC9210145.1"/>
    </source>
</evidence>
<gene>
    <name evidence="1" type="ORF">IBL26_25220</name>
</gene>
<organism evidence="1 2">
    <name type="scientific">Teichococcus aerophilus</name>
    <dbReference type="NCBI Taxonomy" id="1224513"/>
    <lineage>
        <taxon>Bacteria</taxon>
        <taxon>Pseudomonadati</taxon>
        <taxon>Pseudomonadota</taxon>
        <taxon>Alphaproteobacteria</taxon>
        <taxon>Acetobacterales</taxon>
        <taxon>Roseomonadaceae</taxon>
        <taxon>Roseomonas</taxon>
    </lineage>
</organism>
<protein>
    <submittedName>
        <fullName evidence="1">Uncharacterized protein</fullName>
    </submittedName>
</protein>
<dbReference type="Proteomes" id="UP000626026">
    <property type="component" value="Unassembled WGS sequence"/>
</dbReference>
<name>A0ABR7RW20_9PROT</name>